<evidence type="ECO:0000313" key="2">
    <source>
        <dbReference type="EMBL" id="REH55315.1"/>
    </source>
</evidence>
<keyword evidence="3" id="KW-1185">Reference proteome</keyword>
<organism evidence="2 3">
    <name type="scientific">Kutzneria buriramensis</name>
    <dbReference type="NCBI Taxonomy" id="1045776"/>
    <lineage>
        <taxon>Bacteria</taxon>
        <taxon>Bacillati</taxon>
        <taxon>Actinomycetota</taxon>
        <taxon>Actinomycetes</taxon>
        <taxon>Pseudonocardiales</taxon>
        <taxon>Pseudonocardiaceae</taxon>
        <taxon>Kutzneria</taxon>
    </lineage>
</organism>
<feature type="domain" description="Imm33-like" evidence="1">
    <location>
        <begin position="7"/>
        <end position="109"/>
    </location>
</feature>
<dbReference type="AlphaFoldDB" id="A0A3E0IAZ4"/>
<dbReference type="EMBL" id="QUNO01000001">
    <property type="protein sequence ID" value="REH55315.1"/>
    <property type="molecule type" value="Genomic_DNA"/>
</dbReference>
<dbReference type="Pfam" id="PF24719">
    <property type="entry name" value="Imm33-like"/>
    <property type="match status" value="1"/>
</dbReference>
<proteinExistence type="predicted"/>
<dbReference type="InterPro" id="IPR056509">
    <property type="entry name" value="Imm33-like"/>
</dbReference>
<dbReference type="Proteomes" id="UP000256269">
    <property type="component" value="Unassembled WGS sequence"/>
</dbReference>
<reference evidence="2 3" key="1">
    <citation type="submission" date="2018-08" db="EMBL/GenBank/DDBJ databases">
        <title>Genomic Encyclopedia of Archaeal and Bacterial Type Strains, Phase II (KMG-II): from individual species to whole genera.</title>
        <authorList>
            <person name="Goeker M."/>
        </authorList>
    </citation>
    <scope>NUCLEOTIDE SEQUENCE [LARGE SCALE GENOMIC DNA]</scope>
    <source>
        <strain evidence="2 3">DSM 45791</strain>
    </source>
</reference>
<evidence type="ECO:0000259" key="1">
    <source>
        <dbReference type="Pfam" id="PF24719"/>
    </source>
</evidence>
<gene>
    <name evidence="2" type="ORF">BCF44_101335</name>
</gene>
<accession>A0A3E0IAZ4</accession>
<comment type="caution">
    <text evidence="2">The sequence shown here is derived from an EMBL/GenBank/DDBJ whole genome shotgun (WGS) entry which is preliminary data.</text>
</comment>
<evidence type="ECO:0000313" key="3">
    <source>
        <dbReference type="Proteomes" id="UP000256269"/>
    </source>
</evidence>
<name>A0A3E0IAZ4_9PSEU</name>
<sequence length="117" mass="13090">MRLRRVQRKVCRRFGVVPAIPAAGTMIGIAPSRGRDLLPLNAVRYPPEGQSNGWYVWRGGEIPNDQDDFFVPSHVEHLGDHAPELIPYLALPPGWGVVLAKGHEDVWFDENLVSPRS</sequence>
<protein>
    <recommendedName>
        <fullName evidence="1">Imm33-like domain-containing protein</fullName>
    </recommendedName>
</protein>